<keyword evidence="1" id="KW-0378">Hydrolase</keyword>
<dbReference type="SUPFAM" id="SSF63829">
    <property type="entry name" value="Calcium-dependent phosphotriesterase"/>
    <property type="match status" value="1"/>
</dbReference>
<dbReference type="GeneID" id="106071115"/>
<dbReference type="InterPro" id="IPR013658">
    <property type="entry name" value="SGL"/>
</dbReference>
<evidence type="ECO:0000313" key="3">
    <source>
        <dbReference type="Proteomes" id="UP001165740"/>
    </source>
</evidence>
<dbReference type="AlphaFoldDB" id="A0A9U8EGT2"/>
<organism evidence="3 4">
    <name type="scientific">Biomphalaria glabrata</name>
    <name type="common">Bloodfluke planorb</name>
    <name type="synonym">Freshwater snail</name>
    <dbReference type="NCBI Taxonomy" id="6526"/>
    <lineage>
        <taxon>Eukaryota</taxon>
        <taxon>Metazoa</taxon>
        <taxon>Spiralia</taxon>
        <taxon>Lophotrochozoa</taxon>
        <taxon>Mollusca</taxon>
        <taxon>Gastropoda</taxon>
        <taxon>Heterobranchia</taxon>
        <taxon>Euthyneura</taxon>
        <taxon>Panpulmonata</taxon>
        <taxon>Hygrophila</taxon>
        <taxon>Lymnaeoidea</taxon>
        <taxon>Planorbidae</taxon>
        <taxon>Biomphalaria</taxon>
    </lineage>
</organism>
<dbReference type="OrthoDB" id="423498at2759"/>
<gene>
    <name evidence="4" type="primary">LOC106071115</name>
</gene>
<dbReference type="Pfam" id="PF08450">
    <property type="entry name" value="SGL"/>
    <property type="match status" value="1"/>
</dbReference>
<name>A0A9U8EGT2_BIOGL</name>
<dbReference type="InterPro" id="IPR051262">
    <property type="entry name" value="SMP-30/CGR1_Lactonase"/>
</dbReference>
<dbReference type="RefSeq" id="XP_013086603.2">
    <property type="nucleotide sequence ID" value="XM_013231149.2"/>
</dbReference>
<dbReference type="PANTHER" id="PTHR47572:SF4">
    <property type="entry name" value="LACTONASE DRP35"/>
    <property type="match status" value="1"/>
</dbReference>
<dbReference type="PANTHER" id="PTHR47572">
    <property type="entry name" value="LIPOPROTEIN-RELATED"/>
    <property type="match status" value="1"/>
</dbReference>
<dbReference type="GO" id="GO:0016787">
    <property type="term" value="F:hydrolase activity"/>
    <property type="evidence" value="ECO:0007669"/>
    <property type="project" value="UniProtKB-KW"/>
</dbReference>
<dbReference type="Gene3D" id="2.120.10.30">
    <property type="entry name" value="TolB, C-terminal domain"/>
    <property type="match status" value="1"/>
</dbReference>
<feature type="domain" description="SMP-30/Gluconolactonase/LRE-like region" evidence="2">
    <location>
        <begin position="19"/>
        <end position="284"/>
    </location>
</feature>
<accession>A0A9U8EGT2</accession>
<dbReference type="KEGG" id="bgt:106071115"/>
<dbReference type="Proteomes" id="UP001165740">
    <property type="component" value="Chromosome 5"/>
</dbReference>
<proteinExistence type="predicted"/>
<dbReference type="OMA" id="IWIADMR"/>
<protein>
    <submittedName>
        <fullName evidence="4">Diisopropyl-fluorophosphatase-like</fullName>
    </submittedName>
</protein>
<reference evidence="4" key="1">
    <citation type="submission" date="2025-08" db="UniProtKB">
        <authorList>
            <consortium name="RefSeq"/>
        </authorList>
    </citation>
    <scope>IDENTIFICATION</scope>
</reference>
<evidence type="ECO:0000256" key="1">
    <source>
        <dbReference type="ARBA" id="ARBA00022801"/>
    </source>
</evidence>
<sequence>MASFFPLFRKITDNILGAEGPVFDSKGNFYMVAPEVEKEKNPAGQILKVDILSGTTEVLCEPVINGDGGIPAGCQTDKHGNIYVADMRLGILLVQPNGDFEQLSAQDSEGHNMQGCNDCAMDYYGNLWVTAPAGEIAPSPYRRSFEEPFGSIYCLTKDRKVVHLDTGIRFPNGIAVIHDKEDKPVKLIVAETPTRLLWSYDILGPGSVRNKTVWGKLPDCDCESGPDGMDFDETGHLLVAHWGSGYIEVFPPTGGEPVQRIKCPFDKPSNLHFKNNSYEVYVTEHTNHGLWSFEWEHKGMAQYCDKH</sequence>
<evidence type="ECO:0000313" key="4">
    <source>
        <dbReference type="RefSeq" id="XP_013086603.2"/>
    </source>
</evidence>
<dbReference type="InterPro" id="IPR011042">
    <property type="entry name" value="6-blade_b-propeller_TolB-like"/>
</dbReference>
<evidence type="ECO:0000259" key="2">
    <source>
        <dbReference type="Pfam" id="PF08450"/>
    </source>
</evidence>
<keyword evidence="3" id="KW-1185">Reference proteome</keyword>